<protein>
    <submittedName>
        <fullName evidence="1">Uncharacterized protein</fullName>
    </submittedName>
</protein>
<reference evidence="1" key="1">
    <citation type="journal article" date="2022" name="Viruses">
        <title>The Parapoynx stagnalis Nucleopolyhedrovirus (PastNPV), a Divergent Member of the Alphabaculovirus Group I Clade, Encodes a Homolog of Ran GTPase.</title>
        <authorList>
            <person name="Harrison R.L."/>
            <person name="Rowley D.L."/>
        </authorList>
    </citation>
    <scope>NUCLEOTIDE SEQUENCE</scope>
    <source>
        <strain evidence="1">BCIPV-473</strain>
    </source>
</reference>
<proteinExistence type="predicted"/>
<dbReference type="InterPro" id="IPR003225">
    <property type="entry name" value="DUF325"/>
</dbReference>
<evidence type="ECO:0000313" key="1">
    <source>
        <dbReference type="EMBL" id="UZE89808.1"/>
    </source>
</evidence>
<evidence type="ECO:0000313" key="2">
    <source>
        <dbReference type="Proteomes" id="UP001264959"/>
    </source>
</evidence>
<sequence length="146" mass="16737">MNPSALINYSLKLTEEMKENILPRIDKLIMLRMLINNKVRHDDVYRFGFADREELIGAIMKINVDTHLPNADLIHTKNPTYVYFRICQRCHNAADVPLSNDHSVRRYICDFCGMCLVIDDPVQALGHEEGIEELLNIQIINSGGVL</sequence>
<dbReference type="EMBL" id="ON704650">
    <property type="protein sequence ID" value="UZE89808.1"/>
    <property type="molecule type" value="Genomic_DNA"/>
</dbReference>
<keyword evidence="2" id="KW-1185">Reference proteome</keyword>
<dbReference type="Proteomes" id="UP001264959">
    <property type="component" value="Segment"/>
</dbReference>
<dbReference type="Pfam" id="PF03804">
    <property type="entry name" value="DUF325"/>
    <property type="match status" value="1"/>
</dbReference>
<accession>A0A9E7Y5Z7</accession>
<organism evidence="1 2">
    <name type="scientific">Parapoynx stagnalis nucleopolyhedrovirus</name>
    <dbReference type="NCBI Taxonomy" id="2993413"/>
    <lineage>
        <taxon>Viruses</taxon>
        <taxon>Viruses incertae sedis</taxon>
        <taxon>Naldaviricetes</taxon>
        <taxon>Lefavirales</taxon>
        <taxon>Baculoviridae</taxon>
        <taxon>Alphabaculovirus</taxon>
        <taxon>Alphabaculovirus pastagnalis</taxon>
    </lineage>
</organism>
<name>A0A9E7Y5Z7_9ABAC</name>